<comment type="caution">
    <text evidence="3">The sequence shown here is derived from an EMBL/GenBank/DDBJ whole genome shotgun (WGS) entry which is preliminary data.</text>
</comment>
<proteinExistence type="predicted"/>
<feature type="compositionally biased region" description="Basic residues" evidence="1">
    <location>
        <begin position="1"/>
        <end position="10"/>
    </location>
</feature>
<reference evidence="3 4" key="1">
    <citation type="submission" date="2023-07" db="EMBL/GenBank/DDBJ databases">
        <title>Genomic Encyclopedia of Type Strains, Phase IV (KMG-IV): sequencing the most valuable type-strain genomes for metagenomic binning, comparative biology and taxonomic classification.</title>
        <authorList>
            <person name="Goeker M."/>
        </authorList>
    </citation>
    <scope>NUCLEOTIDE SEQUENCE [LARGE SCALE GENOMIC DNA]</scope>
    <source>
        <strain evidence="3 4">DSM 19562</strain>
    </source>
</reference>
<dbReference type="Pfam" id="PF16998">
    <property type="entry name" value="17kDa_Anti_2"/>
    <property type="match status" value="1"/>
</dbReference>
<organism evidence="3 4">
    <name type="scientific">Methylobacterium persicinum</name>
    <dbReference type="NCBI Taxonomy" id="374426"/>
    <lineage>
        <taxon>Bacteria</taxon>
        <taxon>Pseudomonadati</taxon>
        <taxon>Pseudomonadota</taxon>
        <taxon>Alphaproteobacteria</taxon>
        <taxon>Hyphomicrobiales</taxon>
        <taxon>Methylobacteriaceae</taxon>
        <taxon>Methylobacterium</taxon>
    </lineage>
</organism>
<keyword evidence="4" id="KW-1185">Reference proteome</keyword>
<dbReference type="EMBL" id="JAUSVV010000001">
    <property type="protein sequence ID" value="MDQ0440645.1"/>
    <property type="molecule type" value="Genomic_DNA"/>
</dbReference>
<accession>A0ABU0HE95</accession>
<dbReference type="Proteomes" id="UP001236369">
    <property type="component" value="Unassembled WGS sequence"/>
</dbReference>
<evidence type="ECO:0000313" key="3">
    <source>
        <dbReference type="EMBL" id="MDQ0440645.1"/>
    </source>
</evidence>
<evidence type="ECO:0000313" key="4">
    <source>
        <dbReference type="Proteomes" id="UP001236369"/>
    </source>
</evidence>
<gene>
    <name evidence="3" type="ORF">QO016_000122</name>
</gene>
<feature type="region of interest" description="Disordered" evidence="1">
    <location>
        <begin position="1"/>
        <end position="56"/>
    </location>
</feature>
<sequence length="217" mass="22884">MGRKTFRRQVRAPGPPAHPWPGLPGGPGPPARPDPPPPSPDTAERTVMSHPRLRPTARPLSRAGAALLILALPACAISLPISRPADGSPGVPGQDPKRTAPLAFPGLDPEDWRRARGILGLALEPSGNGLRIRWDNPASGRKGSVVPTAAPVVRAGRICRAFLATVEEAQRTARIRGTACQNVGDDWEVTELDPGSSAPDRQGVTRRDAEPTGPRSP</sequence>
<feature type="domain" description="Surface antigen" evidence="2">
    <location>
        <begin position="132"/>
        <end position="194"/>
    </location>
</feature>
<name>A0ABU0HE95_9HYPH</name>
<evidence type="ECO:0000256" key="1">
    <source>
        <dbReference type="SAM" id="MobiDB-lite"/>
    </source>
</evidence>
<dbReference type="InterPro" id="IPR032635">
    <property type="entry name" value="Anti_2"/>
</dbReference>
<feature type="region of interest" description="Disordered" evidence="1">
    <location>
        <begin position="186"/>
        <end position="217"/>
    </location>
</feature>
<protein>
    <recommendedName>
        <fullName evidence="2">Surface antigen domain-containing protein</fullName>
    </recommendedName>
</protein>
<feature type="compositionally biased region" description="Pro residues" evidence="1">
    <location>
        <begin position="13"/>
        <end position="40"/>
    </location>
</feature>
<dbReference type="RefSeq" id="WP_012752985.1">
    <property type="nucleotide sequence ID" value="NZ_BPQX01000011.1"/>
</dbReference>
<evidence type="ECO:0000259" key="2">
    <source>
        <dbReference type="Pfam" id="PF16998"/>
    </source>
</evidence>